<evidence type="ECO:0000313" key="5">
    <source>
        <dbReference type="EMBL" id="MBB4615812.1"/>
    </source>
</evidence>
<evidence type="ECO:0000259" key="4">
    <source>
        <dbReference type="SMART" id="SM00382"/>
    </source>
</evidence>
<organism evidence="5 6">
    <name type="scientific">Novosphingobium taihuense</name>
    <dbReference type="NCBI Taxonomy" id="260085"/>
    <lineage>
        <taxon>Bacteria</taxon>
        <taxon>Pseudomonadati</taxon>
        <taxon>Pseudomonadota</taxon>
        <taxon>Alphaproteobacteria</taxon>
        <taxon>Sphingomonadales</taxon>
        <taxon>Sphingomonadaceae</taxon>
        <taxon>Novosphingobium</taxon>
    </lineage>
</organism>
<keyword evidence="5" id="KW-0378">Hydrolase</keyword>
<dbReference type="Pfam" id="PF00004">
    <property type="entry name" value="AAA"/>
    <property type="match status" value="1"/>
</dbReference>
<dbReference type="SUPFAM" id="SSF54736">
    <property type="entry name" value="ClpS-like"/>
    <property type="match status" value="1"/>
</dbReference>
<dbReference type="PANTHER" id="PTHR23073">
    <property type="entry name" value="26S PROTEASOME REGULATORY SUBUNIT"/>
    <property type="match status" value="1"/>
</dbReference>
<dbReference type="SMART" id="SM00382">
    <property type="entry name" value="AAA"/>
    <property type="match status" value="1"/>
</dbReference>
<gene>
    <name evidence="5" type="ORF">GGR37_004116</name>
</gene>
<evidence type="ECO:0000256" key="1">
    <source>
        <dbReference type="ARBA" id="ARBA00006914"/>
    </source>
</evidence>
<name>A0A7W7EVT3_9SPHN</name>
<dbReference type="EMBL" id="JACHOA010000013">
    <property type="protein sequence ID" value="MBB4615812.1"/>
    <property type="molecule type" value="Genomic_DNA"/>
</dbReference>
<sequence>MSNGVVHLVQLKILNDQSTPYEFVVELLENVFARSPVDSKLIATTAHYYGEADCGLWPEAVADVLVEAAQSRIASGGHKLAISRSVRDGHEIVGQDTCTICGKPESHARTMYRNAGHALCDACILMATEHLSGSVAVAQFKHAYEALTWHFGTTNLTDIETSVRSFPMRTRADLQLAFDQILPSVTIRQFGIKSGYRYQSVEFAELWETDRSAQAIVPVQYTEVDIGEDMPRRCVGTVLWLLENYGIKHALFVSQEEGAGSEQRVRIEIAVPGGAAGSDTVAFYFREIEKVIERAESYRGKVLSLEAQHQWQGLAGGITIHRLPVVARDSIILPTKTLSLLDRNVLDFAKIRERMRALGQPTKKGLLFYGPPGTGKTHTIQYLASSLPGHTTLLVTADQVGLLHEYFALARLLQPSILVIEDADLIARDREDMRGSGEEALLNTLLNEMDGLRQDADILFILTTNRPEHLEAALAGRPGRIDQAIEFPLPDDAGRLKLAQLYRGALSLGGVVQDKIIEHTEGVSAAFIKELMRRISQRVIEDDQNGQIVAESQVIAALDEMIFDGGALNAQLLGVHQLRR</sequence>
<feature type="domain" description="AAA+ ATPase" evidence="4">
    <location>
        <begin position="362"/>
        <end position="491"/>
    </location>
</feature>
<dbReference type="GO" id="GO:0006508">
    <property type="term" value="P:proteolysis"/>
    <property type="evidence" value="ECO:0007669"/>
    <property type="project" value="UniProtKB-KW"/>
</dbReference>
<dbReference type="InterPro" id="IPR003959">
    <property type="entry name" value="ATPase_AAA_core"/>
</dbReference>
<dbReference type="GO" id="GO:0030163">
    <property type="term" value="P:protein catabolic process"/>
    <property type="evidence" value="ECO:0007669"/>
    <property type="project" value="InterPro"/>
</dbReference>
<dbReference type="Gene3D" id="1.10.8.60">
    <property type="match status" value="1"/>
</dbReference>
<evidence type="ECO:0000256" key="3">
    <source>
        <dbReference type="ARBA" id="ARBA00022840"/>
    </source>
</evidence>
<dbReference type="InterPro" id="IPR003769">
    <property type="entry name" value="ClpS_core"/>
</dbReference>
<dbReference type="InterPro" id="IPR050221">
    <property type="entry name" value="26S_Proteasome_ATPase"/>
</dbReference>
<keyword evidence="6" id="KW-1185">Reference proteome</keyword>
<dbReference type="OrthoDB" id="9809379at2"/>
<dbReference type="InterPro" id="IPR014719">
    <property type="entry name" value="Ribosomal_bL12_C/ClpS-like"/>
</dbReference>
<dbReference type="GO" id="GO:0016887">
    <property type="term" value="F:ATP hydrolysis activity"/>
    <property type="evidence" value="ECO:0007669"/>
    <property type="project" value="InterPro"/>
</dbReference>
<keyword evidence="3" id="KW-0067">ATP-binding</keyword>
<dbReference type="AlphaFoldDB" id="A0A7W7EVT3"/>
<protein>
    <submittedName>
        <fullName evidence="5">ATP-dependent Clp protease adapter protein ClpS</fullName>
    </submittedName>
</protein>
<accession>A0A7W7EVT3</accession>
<dbReference type="InterPro" id="IPR027417">
    <property type="entry name" value="P-loop_NTPase"/>
</dbReference>
<comment type="similarity">
    <text evidence="1">Belongs to the AAA ATPase family.</text>
</comment>
<dbReference type="Gene3D" id="3.40.50.300">
    <property type="entry name" value="P-loop containing nucleotide triphosphate hydrolases"/>
    <property type="match status" value="1"/>
</dbReference>
<dbReference type="Pfam" id="PF02617">
    <property type="entry name" value="ClpS"/>
    <property type="match status" value="1"/>
</dbReference>
<comment type="caution">
    <text evidence="5">The sequence shown here is derived from an EMBL/GenBank/DDBJ whole genome shotgun (WGS) entry which is preliminary data.</text>
</comment>
<proteinExistence type="inferred from homology"/>
<dbReference type="GO" id="GO:0005524">
    <property type="term" value="F:ATP binding"/>
    <property type="evidence" value="ECO:0007669"/>
    <property type="project" value="UniProtKB-KW"/>
</dbReference>
<evidence type="ECO:0000256" key="2">
    <source>
        <dbReference type="ARBA" id="ARBA00022741"/>
    </source>
</evidence>
<dbReference type="GO" id="GO:0008233">
    <property type="term" value="F:peptidase activity"/>
    <property type="evidence" value="ECO:0007669"/>
    <property type="project" value="UniProtKB-KW"/>
</dbReference>
<keyword evidence="5" id="KW-0645">Protease</keyword>
<dbReference type="RefSeq" id="WP_144908053.1">
    <property type="nucleotide sequence ID" value="NZ_JACHOA010000013.1"/>
</dbReference>
<evidence type="ECO:0000313" key="6">
    <source>
        <dbReference type="Proteomes" id="UP000538566"/>
    </source>
</evidence>
<dbReference type="Gene3D" id="3.30.1390.10">
    <property type="match status" value="1"/>
</dbReference>
<dbReference type="CDD" id="cd19481">
    <property type="entry name" value="RecA-like_protease"/>
    <property type="match status" value="1"/>
</dbReference>
<keyword evidence="2" id="KW-0547">Nucleotide-binding</keyword>
<dbReference type="InterPro" id="IPR003593">
    <property type="entry name" value="AAA+_ATPase"/>
</dbReference>
<dbReference type="SUPFAM" id="SSF52540">
    <property type="entry name" value="P-loop containing nucleoside triphosphate hydrolases"/>
    <property type="match status" value="1"/>
</dbReference>
<dbReference type="Proteomes" id="UP000538566">
    <property type="component" value="Unassembled WGS sequence"/>
</dbReference>
<reference evidence="5 6" key="1">
    <citation type="submission" date="2020-08" db="EMBL/GenBank/DDBJ databases">
        <title>Genomic Encyclopedia of Type Strains, Phase IV (KMG-IV): sequencing the most valuable type-strain genomes for metagenomic binning, comparative biology and taxonomic classification.</title>
        <authorList>
            <person name="Goeker M."/>
        </authorList>
    </citation>
    <scope>NUCLEOTIDE SEQUENCE [LARGE SCALE GENOMIC DNA]</scope>
    <source>
        <strain evidence="5 6">DSM 17507</strain>
    </source>
</reference>